<evidence type="ECO:0000256" key="1">
    <source>
        <dbReference type="ARBA" id="ARBA00001974"/>
    </source>
</evidence>
<evidence type="ECO:0000256" key="2">
    <source>
        <dbReference type="ARBA" id="ARBA00022630"/>
    </source>
</evidence>
<dbReference type="InterPro" id="IPR006076">
    <property type="entry name" value="FAD-dep_OxRdtase"/>
</dbReference>
<dbReference type="Pfam" id="PF01266">
    <property type="entry name" value="DAO"/>
    <property type="match status" value="1"/>
</dbReference>
<dbReference type="InterPro" id="IPR045170">
    <property type="entry name" value="MTOX"/>
</dbReference>
<dbReference type="Gene3D" id="3.50.50.60">
    <property type="entry name" value="FAD/NAD(P)-binding domain"/>
    <property type="match status" value="1"/>
</dbReference>
<accession>A0A455SKM0</accession>
<dbReference type="SUPFAM" id="SSF51905">
    <property type="entry name" value="FAD/NAD(P)-binding domain"/>
    <property type="match status" value="1"/>
</dbReference>
<organism evidence="6">
    <name type="scientific">Thermosporothrix sp. COM3</name>
    <dbReference type="NCBI Taxonomy" id="2490863"/>
    <lineage>
        <taxon>Bacteria</taxon>
        <taxon>Bacillati</taxon>
        <taxon>Chloroflexota</taxon>
        <taxon>Ktedonobacteria</taxon>
        <taxon>Ktedonobacterales</taxon>
        <taxon>Thermosporotrichaceae</taxon>
        <taxon>Thermosporothrix</taxon>
    </lineage>
</organism>
<dbReference type="PANTHER" id="PTHR10961">
    <property type="entry name" value="PEROXISOMAL SARCOSINE OXIDASE"/>
    <property type="match status" value="1"/>
</dbReference>
<evidence type="ECO:0000256" key="4">
    <source>
        <dbReference type="ARBA" id="ARBA00023002"/>
    </source>
</evidence>
<gene>
    <name evidence="6" type="primary">solA</name>
    <name evidence="6" type="ORF">KTC_36880</name>
</gene>
<dbReference type="Gene3D" id="3.30.9.10">
    <property type="entry name" value="D-Amino Acid Oxidase, subunit A, domain 2"/>
    <property type="match status" value="1"/>
</dbReference>
<feature type="domain" description="FAD dependent oxidoreductase" evidence="5">
    <location>
        <begin position="6"/>
        <end position="360"/>
    </location>
</feature>
<keyword evidence="2" id="KW-0285">Flavoprotein</keyword>
<comment type="cofactor">
    <cofactor evidence="1">
        <name>FAD</name>
        <dbReference type="ChEBI" id="CHEBI:57692"/>
    </cofactor>
</comment>
<keyword evidence="4" id="KW-0560">Oxidoreductase</keyword>
<dbReference type="GO" id="GO:0008115">
    <property type="term" value="F:sarcosine oxidase activity"/>
    <property type="evidence" value="ECO:0007669"/>
    <property type="project" value="TreeGrafter"/>
</dbReference>
<keyword evidence="3" id="KW-0274">FAD</keyword>
<evidence type="ECO:0000256" key="3">
    <source>
        <dbReference type="ARBA" id="ARBA00022827"/>
    </source>
</evidence>
<dbReference type="SUPFAM" id="SSF54373">
    <property type="entry name" value="FAD-linked reductases, C-terminal domain"/>
    <property type="match status" value="1"/>
</dbReference>
<dbReference type="EMBL" id="AP019376">
    <property type="protein sequence ID" value="BBH88937.1"/>
    <property type="molecule type" value="Genomic_DNA"/>
</dbReference>
<dbReference type="GO" id="GO:0050660">
    <property type="term" value="F:flavin adenine dinucleotide binding"/>
    <property type="evidence" value="ECO:0007669"/>
    <property type="project" value="InterPro"/>
</dbReference>
<proteinExistence type="predicted"/>
<dbReference type="PANTHER" id="PTHR10961:SF7">
    <property type="entry name" value="FAD DEPENDENT OXIDOREDUCTASE DOMAIN-CONTAINING PROTEIN"/>
    <property type="match status" value="1"/>
</dbReference>
<evidence type="ECO:0000313" key="6">
    <source>
        <dbReference type="EMBL" id="BBH88937.1"/>
    </source>
</evidence>
<evidence type="ECO:0000259" key="5">
    <source>
        <dbReference type="Pfam" id="PF01266"/>
    </source>
</evidence>
<reference evidence="6" key="1">
    <citation type="submission" date="2018-12" db="EMBL/GenBank/DDBJ databases">
        <title>Novel natural products biosynthetic potential of the class Ktedonobacteria.</title>
        <authorList>
            <person name="Zheng Y."/>
            <person name="Saitou A."/>
            <person name="Wang C.M."/>
            <person name="Toyoda A."/>
            <person name="Minakuchi Y."/>
            <person name="Sekiguchi Y."/>
            <person name="Ueda K."/>
            <person name="Takano H."/>
            <person name="Sakai Y."/>
            <person name="Yokota A."/>
            <person name="Yabe S."/>
        </authorList>
    </citation>
    <scope>NUCLEOTIDE SEQUENCE</scope>
    <source>
        <strain evidence="6">COM3</strain>
    </source>
</reference>
<protein>
    <submittedName>
        <fullName evidence="6">N-methyltryptophan oxidase</fullName>
    </submittedName>
</protein>
<sequence length="390" mass="43819">MFRERFVIVGAGIVGLAAAYALLRQGKRDVTVLEQATVAHQRATSSGLSRLLRFEYGMDTFYPQMVQLSLQRWHELEHSTGRTLYTRTGMLVLGHENDPSSEGSYHSLKDLGLPIQRISSQACRQRFPQFQIEPFSFLTYNIEAGMLYASKCLHTLRDAIRDLGGTIVPNTRVTHFFSDQPLQPIRLITNEHDTIYAEKVILATGPWVQHLLGSLQLPIRITRQYVLYFTGLPISPFALNSFPAFMADDLYGMPIHNTCQGDGPAWLKATSHSFGTPIDPDEPPNIDPLTIEHITTKLQHLIPLLQNATLAHVDTCMYDVSPDEDFILDFLPDDPRIVFATGLTGHGFKFGLLLGEILSNMVLDREPIIPLQRFQVSRFAQPRVHAGLLA</sequence>
<dbReference type="AlphaFoldDB" id="A0A455SKM0"/>
<name>A0A455SKM0_9CHLR</name>
<dbReference type="InterPro" id="IPR036188">
    <property type="entry name" value="FAD/NAD-bd_sf"/>
</dbReference>